<feature type="domain" description="Bulb-type lectin" evidence="3">
    <location>
        <begin position="97"/>
        <end position="170"/>
    </location>
</feature>
<proteinExistence type="predicted"/>
<protein>
    <submittedName>
        <fullName evidence="4">G-type lectin S-receptor-like serine/threonine-protein kinase SD2-5</fullName>
    </submittedName>
</protein>
<reference evidence="4 5" key="1">
    <citation type="submission" date="2020-06" db="EMBL/GenBank/DDBJ databases">
        <title>Transcriptomic and genomic resources for Thalictrum thalictroides and T. hernandezii: Facilitating candidate gene discovery in an emerging model plant lineage.</title>
        <authorList>
            <person name="Arias T."/>
            <person name="Riano-Pachon D.M."/>
            <person name="Di Stilio V.S."/>
        </authorList>
    </citation>
    <scope>NUCLEOTIDE SEQUENCE [LARGE SCALE GENOMIC DNA]</scope>
    <source>
        <strain evidence="5">cv. WT478/WT964</strain>
        <tissue evidence="4">Leaves</tissue>
    </source>
</reference>
<keyword evidence="2" id="KW-0472">Membrane</keyword>
<dbReference type="PANTHER" id="PTHR47976">
    <property type="entry name" value="G-TYPE LECTIN S-RECEPTOR-LIKE SERINE/THREONINE-PROTEIN KINASE SD2-5"/>
    <property type="match status" value="1"/>
</dbReference>
<dbReference type="GO" id="GO:0030246">
    <property type="term" value="F:carbohydrate binding"/>
    <property type="evidence" value="ECO:0007669"/>
    <property type="project" value="UniProtKB-KW"/>
</dbReference>
<dbReference type="EMBL" id="JABWDY010000278">
    <property type="protein sequence ID" value="KAF5208229.1"/>
    <property type="molecule type" value="Genomic_DNA"/>
</dbReference>
<dbReference type="GO" id="GO:0016301">
    <property type="term" value="F:kinase activity"/>
    <property type="evidence" value="ECO:0007669"/>
    <property type="project" value="UniProtKB-KW"/>
</dbReference>
<keyword evidence="1" id="KW-0732">Signal</keyword>
<dbReference type="Pfam" id="PF01453">
    <property type="entry name" value="B_lectin"/>
    <property type="match status" value="1"/>
</dbReference>
<dbReference type="PIRSF" id="PIRSF002686">
    <property type="entry name" value="SLG"/>
    <property type="match status" value="1"/>
</dbReference>
<evidence type="ECO:0000313" key="4">
    <source>
        <dbReference type="EMBL" id="KAF5208229.1"/>
    </source>
</evidence>
<organism evidence="4 5">
    <name type="scientific">Thalictrum thalictroides</name>
    <name type="common">Rue-anemone</name>
    <name type="synonym">Anemone thalictroides</name>
    <dbReference type="NCBI Taxonomy" id="46969"/>
    <lineage>
        <taxon>Eukaryota</taxon>
        <taxon>Viridiplantae</taxon>
        <taxon>Streptophyta</taxon>
        <taxon>Embryophyta</taxon>
        <taxon>Tracheophyta</taxon>
        <taxon>Spermatophyta</taxon>
        <taxon>Magnoliopsida</taxon>
        <taxon>Ranunculales</taxon>
        <taxon>Ranunculaceae</taxon>
        <taxon>Thalictroideae</taxon>
        <taxon>Thalictrum</taxon>
    </lineage>
</organism>
<keyword evidence="5" id="KW-1185">Reference proteome</keyword>
<evidence type="ECO:0000313" key="5">
    <source>
        <dbReference type="Proteomes" id="UP000554482"/>
    </source>
</evidence>
<dbReference type="InterPro" id="IPR051343">
    <property type="entry name" value="G-type_lectin_kinases/EP1-like"/>
</dbReference>
<name>A0A7J6XFB5_THATH</name>
<dbReference type="AlphaFoldDB" id="A0A7J6XFB5"/>
<keyword evidence="4" id="KW-0430">Lectin</keyword>
<accession>A0A7J6XFB5</accession>
<evidence type="ECO:0000256" key="1">
    <source>
        <dbReference type="ARBA" id="ARBA00022729"/>
    </source>
</evidence>
<dbReference type="InterPro" id="IPR036426">
    <property type="entry name" value="Bulb-type_lectin_dom_sf"/>
</dbReference>
<dbReference type="OrthoDB" id="740822at2759"/>
<dbReference type="InterPro" id="IPR035446">
    <property type="entry name" value="SLSG/EP1"/>
</dbReference>
<keyword evidence="2" id="KW-1133">Transmembrane helix</keyword>
<keyword evidence="4" id="KW-0675">Receptor</keyword>
<dbReference type="Gene3D" id="2.90.10.10">
    <property type="entry name" value="Bulb-type lectin domain"/>
    <property type="match status" value="1"/>
</dbReference>
<gene>
    <name evidence="4" type="ORF">FRX31_002185</name>
</gene>
<dbReference type="InterPro" id="IPR001480">
    <property type="entry name" value="Bulb-type_lectin_dom"/>
</dbReference>
<evidence type="ECO:0000259" key="3">
    <source>
        <dbReference type="Pfam" id="PF01453"/>
    </source>
</evidence>
<comment type="caution">
    <text evidence="4">The sequence shown here is derived from an EMBL/GenBank/DDBJ whole genome shotgun (WGS) entry which is preliminary data.</text>
</comment>
<keyword evidence="4" id="KW-0808">Transferase</keyword>
<sequence>MDVYFICFMVFFITPGLCKSYIPIGFQVRIPVPSMYNSSFLGRAFFMETSNEVPNFKVALSVEAVNGDYSCSLGVFLGDYRVWNSAHFMQFYAREICMLELTKYGDLQLRDSKGSIGWRSGTSLQGVEQRLQVLRSGNLILTDVMNLIKWQSFNFPTDGMLWGQRLSISTFMTSFSNNSSIFFSFEILNSTLALYLNSGKLKYSYWEFRLSKNRSIAFAEFGSTGLKLFDGNVRKLAQILPRKPEPLRFLAIEKNTGNLKFYHYSPFNGKFEASFEAINTTCDLPLACGPYSICTFSSNCTCIQFSRKVYGHDPNCSEDFSSKFCQSPSPVEMVEIMGVRSILRVPPQRVNVSKEECLNLCVHDCKCAAVLYSVTGSAILLQECYHYGVVRGLKQVEHGIGLSYLVKVPKGVGGDSGKNWNAKTWLLITVGVIDGLVILLVVGGVGYYVFVIRRRNSQQELRSGQLR</sequence>
<evidence type="ECO:0000256" key="2">
    <source>
        <dbReference type="SAM" id="Phobius"/>
    </source>
</evidence>
<dbReference type="SUPFAM" id="SSF51110">
    <property type="entry name" value="alpha-D-mannose-specific plant lectins"/>
    <property type="match status" value="1"/>
</dbReference>
<keyword evidence="2" id="KW-0812">Transmembrane</keyword>
<dbReference type="Proteomes" id="UP000554482">
    <property type="component" value="Unassembled WGS sequence"/>
</dbReference>
<dbReference type="PANTHER" id="PTHR47976:SF120">
    <property type="entry name" value="G-TYPE LECTIN S-RECEPTOR-LIKE SERINE_THREONINE-PROTEIN KINASE SD2-5"/>
    <property type="match status" value="1"/>
</dbReference>
<keyword evidence="4" id="KW-0418">Kinase</keyword>
<feature type="transmembrane region" description="Helical" evidence="2">
    <location>
        <begin position="425"/>
        <end position="450"/>
    </location>
</feature>